<dbReference type="STRING" id="498292.SAMN05660845_2364"/>
<feature type="domain" description="TonB C-terminal" evidence="1">
    <location>
        <begin position="58"/>
        <end position="122"/>
    </location>
</feature>
<proteinExistence type="predicted"/>
<keyword evidence="3" id="KW-1185">Reference proteome</keyword>
<dbReference type="EMBL" id="FOJT01000006">
    <property type="protein sequence ID" value="SFB27871.1"/>
    <property type="molecule type" value="Genomic_DNA"/>
</dbReference>
<dbReference type="RefSeq" id="WP_091477446.1">
    <property type="nucleotide sequence ID" value="NZ_FOJT01000006.1"/>
</dbReference>
<evidence type="ECO:0000313" key="3">
    <source>
        <dbReference type="Proteomes" id="UP000199604"/>
    </source>
</evidence>
<reference evidence="3" key="1">
    <citation type="submission" date="2016-10" db="EMBL/GenBank/DDBJ databases">
        <authorList>
            <person name="Varghese N."/>
            <person name="Submissions S."/>
        </authorList>
    </citation>
    <scope>NUCLEOTIDE SEQUENCE [LARGE SCALE GENOMIC DNA]</scope>
    <source>
        <strain evidence="3">DSM 21789</strain>
    </source>
</reference>
<dbReference type="GO" id="GO:0055085">
    <property type="term" value="P:transmembrane transport"/>
    <property type="evidence" value="ECO:0007669"/>
    <property type="project" value="InterPro"/>
</dbReference>
<organism evidence="2 3">
    <name type="scientific">Flavobacterium swingsii</name>
    <dbReference type="NCBI Taxonomy" id="498292"/>
    <lineage>
        <taxon>Bacteria</taxon>
        <taxon>Pseudomonadati</taxon>
        <taxon>Bacteroidota</taxon>
        <taxon>Flavobacteriia</taxon>
        <taxon>Flavobacteriales</taxon>
        <taxon>Flavobacteriaceae</taxon>
        <taxon>Flavobacterium</taxon>
    </lineage>
</organism>
<dbReference type="Pfam" id="PF03544">
    <property type="entry name" value="TonB_C"/>
    <property type="match status" value="1"/>
</dbReference>
<dbReference type="SUPFAM" id="SSF74653">
    <property type="entry name" value="TolA/TonB C-terminal domain"/>
    <property type="match status" value="1"/>
</dbReference>
<sequence>MKVLFCVLLVNISIFGYCQESTRDTIYKIDDVDIKPEFPGGMEKFGRFMVKNFRFPDERIKGKVISVFVIEKDGYISEIEIIQDAGYGTGEEYTRVLKKSPKWKPGKKNGSPVRTKYMLPLNLNREIHINGNNR</sequence>
<evidence type="ECO:0000313" key="2">
    <source>
        <dbReference type="EMBL" id="SFB27871.1"/>
    </source>
</evidence>
<protein>
    <submittedName>
        <fullName evidence="2">TonB protein C-terminal</fullName>
    </submittedName>
</protein>
<gene>
    <name evidence="2" type="ORF">SAMN05660845_2364</name>
</gene>
<dbReference type="Proteomes" id="UP000199604">
    <property type="component" value="Unassembled WGS sequence"/>
</dbReference>
<evidence type="ECO:0000259" key="1">
    <source>
        <dbReference type="Pfam" id="PF03544"/>
    </source>
</evidence>
<dbReference type="InterPro" id="IPR037682">
    <property type="entry name" value="TonB_C"/>
</dbReference>
<dbReference type="OrthoDB" id="1095452at2"/>
<name>A0A1I0ZQT9_9FLAO</name>
<dbReference type="AlphaFoldDB" id="A0A1I0ZQT9"/>
<dbReference type="Gene3D" id="3.30.1150.10">
    <property type="match status" value="1"/>
</dbReference>
<accession>A0A1I0ZQT9</accession>